<feature type="domain" description="Small ribosomal subunit protein uS10" evidence="8">
    <location>
        <begin position="35"/>
        <end position="133"/>
    </location>
</feature>
<organism evidence="9">
    <name type="scientific">Caligus clemensi</name>
    <name type="common">Sea louse</name>
    <dbReference type="NCBI Taxonomy" id="344056"/>
    <lineage>
        <taxon>Eukaryota</taxon>
        <taxon>Metazoa</taxon>
        <taxon>Ecdysozoa</taxon>
        <taxon>Arthropoda</taxon>
        <taxon>Crustacea</taxon>
        <taxon>Multicrustacea</taxon>
        <taxon>Hexanauplia</taxon>
        <taxon>Copepoda</taxon>
        <taxon>Siphonostomatoida</taxon>
        <taxon>Caligidae</taxon>
        <taxon>Caligus</taxon>
    </lineage>
</organism>
<accession>C1C1Z0</accession>
<dbReference type="Gene3D" id="3.30.70.600">
    <property type="entry name" value="Ribosomal protein S10 domain"/>
    <property type="match status" value="1"/>
</dbReference>
<dbReference type="PANTHER" id="PTHR13334:SF4">
    <property type="entry name" value="SMALL RIBOSOMAL SUBUNIT PROTEIN US10M"/>
    <property type="match status" value="1"/>
</dbReference>
<proteinExistence type="evidence at transcript level"/>
<evidence type="ECO:0000256" key="5">
    <source>
        <dbReference type="ARBA" id="ARBA00023274"/>
    </source>
</evidence>
<keyword evidence="4" id="KW-0496">Mitochondrion</keyword>
<keyword evidence="5" id="KW-0687">Ribonucleoprotein</keyword>
<evidence type="ECO:0000256" key="1">
    <source>
        <dbReference type="ARBA" id="ARBA00004173"/>
    </source>
</evidence>
<evidence type="ECO:0000313" key="9">
    <source>
        <dbReference type="EMBL" id="ACO15293.1"/>
    </source>
</evidence>
<dbReference type="AlphaFoldDB" id="C1C1Z0"/>
<protein>
    <recommendedName>
        <fullName evidence="6">Small ribosomal subunit protein uS10m</fullName>
    </recommendedName>
    <alternativeName>
        <fullName evidence="7">28S ribosomal protein S10, mitochondrial</fullName>
    </alternativeName>
</protein>
<dbReference type="InterPro" id="IPR040055">
    <property type="entry name" value="Ribosomal_uS10m"/>
</dbReference>
<dbReference type="GO" id="GO:0005763">
    <property type="term" value="C:mitochondrial small ribosomal subunit"/>
    <property type="evidence" value="ECO:0007669"/>
    <property type="project" value="InterPro"/>
</dbReference>
<dbReference type="EMBL" id="BT080869">
    <property type="protein sequence ID" value="ACO15293.1"/>
    <property type="molecule type" value="mRNA"/>
</dbReference>
<comment type="subcellular location">
    <subcellularLocation>
        <location evidence="1">Mitochondrion</location>
    </subcellularLocation>
</comment>
<dbReference type="SUPFAM" id="SSF54999">
    <property type="entry name" value="Ribosomal protein S10"/>
    <property type="match status" value="1"/>
</dbReference>
<evidence type="ECO:0000259" key="8">
    <source>
        <dbReference type="SMART" id="SM01403"/>
    </source>
</evidence>
<dbReference type="InterPro" id="IPR036838">
    <property type="entry name" value="Ribosomal_uS10_dom_sf"/>
</dbReference>
<dbReference type="SMART" id="SM01403">
    <property type="entry name" value="Ribosomal_S10"/>
    <property type="match status" value="1"/>
</dbReference>
<keyword evidence="3 9" id="KW-0689">Ribosomal protein</keyword>
<sequence length="162" mass="18494">MFGLRGLRFFPSLLSSRKRSYCAVASTDRLYKGILLEIKAHQPAVLKSYSWFITKAASELSIHVAEVDPEPRPHIIRKTILKSAANHSKHRAQYEMRTYYSKVRVARLTGSTCDTSLEYVQRFLPEGVSMKVTRSELLQFPNKVQDSVEKSIENISLEDKSS</sequence>
<name>C1C1Z0_CALCM</name>
<comment type="similarity">
    <text evidence="2">Belongs to the universal ribosomal protein uS10 family.</text>
</comment>
<evidence type="ECO:0000256" key="4">
    <source>
        <dbReference type="ARBA" id="ARBA00023128"/>
    </source>
</evidence>
<dbReference type="PANTHER" id="PTHR13334">
    <property type="entry name" value="MITOCHONDRIAL 28S RIBOSOMAL PROTEIN S10"/>
    <property type="match status" value="1"/>
</dbReference>
<gene>
    <name evidence="9" type="primary">RT10</name>
</gene>
<evidence type="ECO:0000256" key="7">
    <source>
        <dbReference type="ARBA" id="ARBA00035544"/>
    </source>
</evidence>
<dbReference type="InterPro" id="IPR027486">
    <property type="entry name" value="Ribosomal_uS10_dom"/>
</dbReference>
<dbReference type="Pfam" id="PF00338">
    <property type="entry name" value="Ribosomal_S10"/>
    <property type="match status" value="1"/>
</dbReference>
<evidence type="ECO:0000256" key="6">
    <source>
        <dbReference type="ARBA" id="ARBA00035261"/>
    </source>
</evidence>
<evidence type="ECO:0000256" key="3">
    <source>
        <dbReference type="ARBA" id="ARBA00022980"/>
    </source>
</evidence>
<evidence type="ECO:0000256" key="2">
    <source>
        <dbReference type="ARBA" id="ARBA00007102"/>
    </source>
</evidence>
<reference evidence="9" key="1">
    <citation type="submission" date="2009-03" db="EMBL/GenBank/DDBJ databases">
        <title>Caligus clemensi ESTs and full-length cDNAs.</title>
        <authorList>
            <person name="Yasuike M."/>
            <person name="von Schalburg K."/>
            <person name="Cooper G."/>
            <person name="Leong J."/>
            <person name="Jones S.R.M."/>
            <person name="Koop B.F."/>
        </authorList>
    </citation>
    <scope>NUCLEOTIDE SEQUENCE</scope>
    <source>
        <tissue evidence="9">Whole</tissue>
    </source>
</reference>